<sequence>MNAALDKKTFRSDLLAWYRASARALPWRAKPSLYKTVVSEFMLQQTQVKTALPYFERWIRELPGFDALATAPEARVLKLWEGLGYYSRARNLHKLALAITARPEPPRAPAAWLELPGVGPYTAAAITSISFGEPVACVDGNVVRILARLTADGTVFRDSSSAAKYFTPIANALVNKAAPGDHNQAMMELGATICTRQNPSCAICPVRSSCAGARTLSPEQFPRLAAKKTEEQSVCRIWFLSTKRDAVLLHRASPSARRLAGIFELPSPADIELDEKDLTTKNAKLVAEQKRSITRYRITEKFLALTPGAPLRRRIDARIKTSAGMLQWIALSDLDKITLSGPHRRIVQKHFA</sequence>
<dbReference type="Pfam" id="PF00730">
    <property type="entry name" value="HhH-GPD"/>
    <property type="match status" value="1"/>
</dbReference>
<dbReference type="EMBL" id="CP023004">
    <property type="protein sequence ID" value="AWI08240.1"/>
    <property type="molecule type" value="Genomic_DNA"/>
</dbReference>
<evidence type="ECO:0000256" key="7">
    <source>
        <dbReference type="ARBA" id="ARBA00023004"/>
    </source>
</evidence>
<dbReference type="GO" id="GO:0032357">
    <property type="term" value="F:oxidized purine DNA binding"/>
    <property type="evidence" value="ECO:0007669"/>
    <property type="project" value="TreeGrafter"/>
</dbReference>
<evidence type="ECO:0000256" key="2">
    <source>
        <dbReference type="ARBA" id="ARBA00002933"/>
    </source>
</evidence>
<dbReference type="GO" id="GO:0006298">
    <property type="term" value="P:mismatch repair"/>
    <property type="evidence" value="ECO:0007669"/>
    <property type="project" value="TreeGrafter"/>
</dbReference>
<keyword evidence="10" id="KW-0326">Glycosidase</keyword>
<evidence type="ECO:0000256" key="1">
    <source>
        <dbReference type="ARBA" id="ARBA00001966"/>
    </source>
</evidence>
<dbReference type="KEGG" id="elut:CKA38_02260"/>
<dbReference type="Gene3D" id="1.10.1670.10">
    <property type="entry name" value="Helix-hairpin-Helix base-excision DNA repair enzymes (C-terminal)"/>
    <property type="match status" value="1"/>
</dbReference>
<dbReference type="GO" id="GO:0034039">
    <property type="term" value="F:8-oxo-7,8-dihydroguanine DNA N-glycosylase activity"/>
    <property type="evidence" value="ECO:0007669"/>
    <property type="project" value="TreeGrafter"/>
</dbReference>
<evidence type="ECO:0000256" key="9">
    <source>
        <dbReference type="ARBA" id="ARBA00023204"/>
    </source>
</evidence>
<evidence type="ECO:0000256" key="5">
    <source>
        <dbReference type="ARBA" id="ARBA00022763"/>
    </source>
</evidence>
<dbReference type="InterPro" id="IPR003265">
    <property type="entry name" value="HhH-GPD_domain"/>
</dbReference>
<dbReference type="GO" id="GO:0035485">
    <property type="term" value="F:adenine/guanine mispair binding"/>
    <property type="evidence" value="ECO:0007669"/>
    <property type="project" value="TreeGrafter"/>
</dbReference>
<reference evidence="12 13" key="1">
    <citation type="journal article" date="2018" name="Syst. Appl. Microbiol.">
        <title>Ereboglobus luteus gen. nov. sp. nov. from cockroach guts, and new insights into the oxygen relationship of the genera Opitutus and Didymococcus (Verrucomicrobia: Opitutaceae).</title>
        <authorList>
            <person name="Tegtmeier D."/>
            <person name="Belitz A."/>
            <person name="Radek R."/>
            <person name="Heimerl T."/>
            <person name="Brune A."/>
        </authorList>
    </citation>
    <scope>NUCLEOTIDE SEQUENCE [LARGE SCALE GENOMIC DNA]</scope>
    <source>
        <strain evidence="12 13">Ho45</strain>
    </source>
</reference>
<evidence type="ECO:0000313" key="13">
    <source>
        <dbReference type="Proteomes" id="UP000244896"/>
    </source>
</evidence>
<evidence type="ECO:0000256" key="6">
    <source>
        <dbReference type="ARBA" id="ARBA00022801"/>
    </source>
</evidence>
<dbReference type="RefSeq" id="WP_108824044.1">
    <property type="nucleotide sequence ID" value="NZ_CP023004.1"/>
</dbReference>
<comment type="cofactor">
    <cofactor evidence="1">
        <name>[4Fe-4S] cluster</name>
        <dbReference type="ChEBI" id="CHEBI:49883"/>
    </cofactor>
</comment>
<dbReference type="OrthoDB" id="9802365at2"/>
<dbReference type="GO" id="GO:0046872">
    <property type="term" value="F:metal ion binding"/>
    <property type="evidence" value="ECO:0007669"/>
    <property type="project" value="UniProtKB-KW"/>
</dbReference>
<dbReference type="AlphaFoldDB" id="A0A2U8E081"/>
<dbReference type="InterPro" id="IPR011257">
    <property type="entry name" value="DNA_glycosylase"/>
</dbReference>
<dbReference type="CDD" id="cd00056">
    <property type="entry name" value="ENDO3c"/>
    <property type="match status" value="1"/>
</dbReference>
<dbReference type="InterPro" id="IPR003651">
    <property type="entry name" value="Endonuclease3_FeS-loop_motif"/>
</dbReference>
<comment type="function">
    <text evidence="2">Adenine glycosylase active on G-A mispairs. MutY also corrects error-prone DNA synthesis past GO lesions which are due to the oxidatively damaged form of guanine: 7,8-dihydro-8-oxoguanine (8-oxo-dGTP).</text>
</comment>
<organism evidence="12 13">
    <name type="scientific">Ereboglobus luteus</name>
    <dbReference type="NCBI Taxonomy" id="1796921"/>
    <lineage>
        <taxon>Bacteria</taxon>
        <taxon>Pseudomonadati</taxon>
        <taxon>Verrucomicrobiota</taxon>
        <taxon>Opitutia</taxon>
        <taxon>Opitutales</taxon>
        <taxon>Opitutaceae</taxon>
        <taxon>Ereboglobus</taxon>
    </lineage>
</organism>
<dbReference type="SUPFAM" id="SSF48150">
    <property type="entry name" value="DNA-glycosylase"/>
    <property type="match status" value="1"/>
</dbReference>
<dbReference type="GO" id="GO:0000701">
    <property type="term" value="F:purine-specific mismatch base pair DNA N-glycosylase activity"/>
    <property type="evidence" value="ECO:0007669"/>
    <property type="project" value="TreeGrafter"/>
</dbReference>
<evidence type="ECO:0000256" key="10">
    <source>
        <dbReference type="ARBA" id="ARBA00023295"/>
    </source>
</evidence>
<evidence type="ECO:0000256" key="3">
    <source>
        <dbReference type="ARBA" id="ARBA00008343"/>
    </source>
</evidence>
<dbReference type="SMART" id="SM00478">
    <property type="entry name" value="ENDO3c"/>
    <property type="match status" value="1"/>
</dbReference>
<keyword evidence="7" id="KW-0408">Iron</keyword>
<dbReference type="PANTHER" id="PTHR42944">
    <property type="entry name" value="ADENINE DNA GLYCOSYLASE"/>
    <property type="match status" value="1"/>
</dbReference>
<dbReference type="Gene3D" id="1.10.340.30">
    <property type="entry name" value="Hypothetical protein, domain 2"/>
    <property type="match status" value="1"/>
</dbReference>
<dbReference type="GO" id="GO:0006284">
    <property type="term" value="P:base-excision repair"/>
    <property type="evidence" value="ECO:0007669"/>
    <property type="project" value="InterPro"/>
</dbReference>
<dbReference type="InterPro" id="IPR044298">
    <property type="entry name" value="MIG/MutY"/>
</dbReference>
<gene>
    <name evidence="12" type="ORF">CKA38_02260</name>
</gene>
<dbReference type="PANTHER" id="PTHR42944:SF1">
    <property type="entry name" value="ADENINE DNA GLYCOSYLASE"/>
    <property type="match status" value="1"/>
</dbReference>
<keyword evidence="8" id="KW-0411">Iron-sulfur</keyword>
<protein>
    <submittedName>
        <fullName evidence="12">Fe-S cluster assembly protein HesB</fullName>
    </submittedName>
</protein>
<dbReference type="SMART" id="SM00525">
    <property type="entry name" value="FES"/>
    <property type="match status" value="1"/>
</dbReference>
<keyword evidence="6" id="KW-0378">Hydrolase</keyword>
<dbReference type="GO" id="GO:0051539">
    <property type="term" value="F:4 iron, 4 sulfur cluster binding"/>
    <property type="evidence" value="ECO:0007669"/>
    <property type="project" value="InterPro"/>
</dbReference>
<evidence type="ECO:0000256" key="4">
    <source>
        <dbReference type="ARBA" id="ARBA00022723"/>
    </source>
</evidence>
<dbReference type="InterPro" id="IPR023170">
    <property type="entry name" value="HhH_base_excis_C"/>
</dbReference>
<keyword evidence="9" id="KW-0234">DNA repair</keyword>
<keyword evidence="4" id="KW-0479">Metal-binding</keyword>
<evidence type="ECO:0000259" key="11">
    <source>
        <dbReference type="SMART" id="SM00478"/>
    </source>
</evidence>
<feature type="domain" description="HhH-GPD" evidence="11">
    <location>
        <begin position="42"/>
        <end position="192"/>
    </location>
</feature>
<accession>A0A2U8E081</accession>
<dbReference type="Proteomes" id="UP000244896">
    <property type="component" value="Chromosome"/>
</dbReference>
<evidence type="ECO:0000313" key="12">
    <source>
        <dbReference type="EMBL" id="AWI08240.1"/>
    </source>
</evidence>
<name>A0A2U8E081_9BACT</name>
<keyword evidence="5" id="KW-0227">DNA damage</keyword>
<keyword evidence="13" id="KW-1185">Reference proteome</keyword>
<proteinExistence type="inferred from homology"/>
<evidence type="ECO:0000256" key="8">
    <source>
        <dbReference type="ARBA" id="ARBA00023014"/>
    </source>
</evidence>
<comment type="similarity">
    <text evidence="3">Belongs to the Nth/MutY family.</text>
</comment>